<dbReference type="InterPro" id="IPR018109">
    <property type="entry name" value="Folylpolyglutamate_synth_CS"/>
</dbReference>
<evidence type="ECO:0000256" key="8">
    <source>
        <dbReference type="ARBA" id="ARBA00023306"/>
    </source>
</evidence>
<dbReference type="InterPro" id="IPR036565">
    <property type="entry name" value="Mur-like_cat_sf"/>
</dbReference>
<keyword evidence="7 9" id="KW-0067">ATP-binding</keyword>
<dbReference type="EMBL" id="RDQM01000004">
    <property type="protein sequence ID" value="RMW99676.1"/>
    <property type="molecule type" value="Genomic_DNA"/>
</dbReference>
<dbReference type="InterPro" id="IPR036615">
    <property type="entry name" value="Mur_ligase_C_dom_sf"/>
</dbReference>
<dbReference type="InterPro" id="IPR005762">
    <property type="entry name" value="MurD"/>
</dbReference>
<dbReference type="Gene3D" id="3.40.1190.10">
    <property type="entry name" value="Mur-like, catalytic domain"/>
    <property type="match status" value="1"/>
</dbReference>
<sequence length="564" mass="59685">MARWCAAQGMRVRVADTRAQPPHWANLREEVPDAECVLGQPLDAALLRSRVGHVEISAVYCSPGLALAEVEPVRTAAAHSGVFFGGELDLFSQMLTKLRQEHGYRPYVLAITGTNGKTTVTSLTGQLLERAGLSVAVAGNIGPSLLDTLASRMQAAQCACEGASAHAESAEQEKSAASAGEVSVAQEEDEGLHANCSNAAAVAKQVQPDAYALALPQAWVLELSSFQLEYSSHFEPTAATILNVSEDHLDWHGSMQAYVHAKARIYGQRATAILNRDDPTTMALMPKLAEANEKPAKGRHRAVVTGRAILRFGLGVPEQAGDWGVEVQAGMPWLARVYSDVPGVQSGAGAAKPMVRMSEAFCQRLMPCAALRIRGRHNISNALAALALASTTGASLAHMLHGLREYRGEPHRVQSLGFVQEVEYIDDSKGTNVGATVAALDGLIMEGGARRLVVILGGDGKGQDFAPLAGPVRQAARAVLLIGRDASVIEAALQGTGIPLYHAATLEHAVQHAASLAQPGDAVLLSPACASLDMFRDYAHRAEVFTSCVRALALDAGQELGDWT</sequence>
<comment type="similarity">
    <text evidence="9">Belongs to the MurCDEF family.</text>
</comment>
<dbReference type="GO" id="GO:0005737">
    <property type="term" value="C:cytoplasm"/>
    <property type="evidence" value="ECO:0007669"/>
    <property type="project" value="UniProtKB-SubCell"/>
</dbReference>
<dbReference type="HAMAP" id="MF_00639">
    <property type="entry name" value="MurD"/>
    <property type="match status" value="1"/>
</dbReference>
<gene>
    <name evidence="9" type="primary">murD</name>
    <name evidence="13" type="ORF">EBQ26_04575</name>
</gene>
<evidence type="ECO:0000259" key="12">
    <source>
        <dbReference type="Pfam" id="PF08245"/>
    </source>
</evidence>
<feature type="domain" description="Mur ligase central" evidence="12">
    <location>
        <begin position="111"/>
        <end position="174"/>
    </location>
</feature>
<evidence type="ECO:0000256" key="3">
    <source>
        <dbReference type="ARBA" id="ARBA00022490"/>
    </source>
</evidence>
<keyword evidence="8 9" id="KW-0131">Cell cycle</keyword>
<protein>
    <recommendedName>
        <fullName evidence="9">UDP-N-acetylmuramoylalanine--D-glutamate ligase</fullName>
        <ecNumber evidence="9">6.3.2.9</ecNumber>
    </recommendedName>
    <alternativeName>
        <fullName evidence="9">D-glutamic acid-adding enzyme</fullName>
    </alternativeName>
    <alternativeName>
        <fullName evidence="9">UDP-N-acetylmuramoyl-L-alanyl-D-glutamate synthetase</fullName>
    </alternativeName>
</protein>
<dbReference type="InterPro" id="IPR004101">
    <property type="entry name" value="Mur_ligase_C"/>
</dbReference>
<dbReference type="UniPathway" id="UPA00219"/>
<dbReference type="PROSITE" id="PS01011">
    <property type="entry name" value="FOLYLPOLYGLU_SYNT_1"/>
    <property type="match status" value="1"/>
</dbReference>
<dbReference type="GO" id="GO:0004326">
    <property type="term" value="F:tetrahydrofolylpolyglutamate synthase activity"/>
    <property type="evidence" value="ECO:0007669"/>
    <property type="project" value="InterPro"/>
</dbReference>
<comment type="catalytic activity">
    <reaction evidence="9">
        <text>UDP-N-acetyl-alpha-D-muramoyl-L-alanine + D-glutamate + ATP = UDP-N-acetyl-alpha-D-muramoyl-L-alanyl-D-glutamate + ADP + phosphate + H(+)</text>
        <dbReference type="Rhea" id="RHEA:16429"/>
        <dbReference type="ChEBI" id="CHEBI:15378"/>
        <dbReference type="ChEBI" id="CHEBI:29986"/>
        <dbReference type="ChEBI" id="CHEBI:30616"/>
        <dbReference type="ChEBI" id="CHEBI:43474"/>
        <dbReference type="ChEBI" id="CHEBI:83898"/>
        <dbReference type="ChEBI" id="CHEBI:83900"/>
        <dbReference type="ChEBI" id="CHEBI:456216"/>
        <dbReference type="EC" id="6.3.2.9"/>
    </reaction>
</comment>
<feature type="binding site" evidence="9">
    <location>
        <begin position="113"/>
        <end position="119"/>
    </location>
    <ligand>
        <name>ATP</name>
        <dbReference type="ChEBI" id="CHEBI:30616"/>
    </ligand>
</feature>
<dbReference type="SUPFAM" id="SSF53623">
    <property type="entry name" value="MurD-like peptide ligases, catalytic domain"/>
    <property type="match status" value="1"/>
</dbReference>
<evidence type="ECO:0000256" key="7">
    <source>
        <dbReference type="ARBA" id="ARBA00022840"/>
    </source>
</evidence>
<dbReference type="GO" id="GO:0008764">
    <property type="term" value="F:UDP-N-acetylmuramoylalanine-D-glutamate ligase activity"/>
    <property type="evidence" value="ECO:0007669"/>
    <property type="project" value="UniProtKB-UniRule"/>
</dbReference>
<evidence type="ECO:0000256" key="1">
    <source>
        <dbReference type="ARBA" id="ARBA00004496"/>
    </source>
</evidence>
<reference evidence="13 14" key="1">
    <citation type="submission" date="2018-10" db="EMBL/GenBank/DDBJ databases">
        <title>Comamonadaceae CDC group NO-1 genome sequencing and assembly.</title>
        <authorList>
            <person name="Bernier A.-M."/>
            <person name="Bernard K."/>
        </authorList>
    </citation>
    <scope>NUCLEOTIDE SEQUENCE [LARGE SCALE GENOMIC DNA]</scope>
    <source>
        <strain evidence="13 14">NML970147</strain>
    </source>
</reference>
<name>A0A3M6Q9R1_9BURK</name>
<dbReference type="Proteomes" id="UP000267521">
    <property type="component" value="Unassembled WGS sequence"/>
</dbReference>
<dbReference type="PANTHER" id="PTHR43692">
    <property type="entry name" value="UDP-N-ACETYLMURAMOYLALANINE--D-GLUTAMATE LIGASE"/>
    <property type="match status" value="1"/>
</dbReference>
<feature type="domain" description="Mur ligase central" evidence="12">
    <location>
        <begin position="217"/>
        <end position="292"/>
    </location>
</feature>
<dbReference type="InterPro" id="IPR013221">
    <property type="entry name" value="Mur_ligase_cen"/>
</dbReference>
<evidence type="ECO:0000256" key="5">
    <source>
        <dbReference type="ARBA" id="ARBA00022618"/>
    </source>
</evidence>
<keyword evidence="9" id="KW-0133">Cell shape</keyword>
<dbReference type="AlphaFoldDB" id="A0A3M6Q9R1"/>
<comment type="pathway">
    <text evidence="2 9">Cell wall biogenesis; peptidoglycan biosynthesis.</text>
</comment>
<keyword evidence="6 9" id="KW-0547">Nucleotide-binding</keyword>
<dbReference type="SUPFAM" id="SSF53244">
    <property type="entry name" value="MurD-like peptide ligases, peptide-binding domain"/>
    <property type="match status" value="1"/>
</dbReference>
<dbReference type="GO" id="GO:0008360">
    <property type="term" value="P:regulation of cell shape"/>
    <property type="evidence" value="ECO:0007669"/>
    <property type="project" value="UniProtKB-KW"/>
</dbReference>
<keyword evidence="3 9" id="KW-0963">Cytoplasm</keyword>
<dbReference type="Pfam" id="PF02875">
    <property type="entry name" value="Mur_ligase_C"/>
    <property type="match status" value="1"/>
</dbReference>
<dbReference type="Gene3D" id="3.40.50.720">
    <property type="entry name" value="NAD(P)-binding Rossmann-like Domain"/>
    <property type="match status" value="1"/>
</dbReference>
<evidence type="ECO:0000256" key="6">
    <source>
        <dbReference type="ARBA" id="ARBA00022741"/>
    </source>
</evidence>
<comment type="function">
    <text evidence="9">Cell wall formation. Catalyzes the addition of glutamate to the nucleotide precursor UDP-N-acetylmuramoyl-L-alanine (UMA).</text>
</comment>
<feature type="region of interest" description="Disordered" evidence="10">
    <location>
        <begin position="169"/>
        <end position="190"/>
    </location>
</feature>
<comment type="subcellular location">
    <subcellularLocation>
        <location evidence="1 9">Cytoplasm</location>
    </subcellularLocation>
</comment>
<dbReference type="GO" id="GO:0071555">
    <property type="term" value="P:cell wall organization"/>
    <property type="evidence" value="ECO:0007669"/>
    <property type="project" value="UniProtKB-KW"/>
</dbReference>
<evidence type="ECO:0000256" key="9">
    <source>
        <dbReference type="HAMAP-Rule" id="MF_00639"/>
    </source>
</evidence>
<feature type="domain" description="Mur ligase C-terminal" evidence="11">
    <location>
        <begin position="411"/>
        <end position="529"/>
    </location>
</feature>
<evidence type="ECO:0000313" key="14">
    <source>
        <dbReference type="Proteomes" id="UP000267521"/>
    </source>
</evidence>
<dbReference type="Gene3D" id="3.90.190.20">
    <property type="entry name" value="Mur ligase, C-terminal domain"/>
    <property type="match status" value="1"/>
</dbReference>
<dbReference type="GO" id="GO:0051301">
    <property type="term" value="P:cell division"/>
    <property type="evidence" value="ECO:0007669"/>
    <property type="project" value="UniProtKB-KW"/>
</dbReference>
<evidence type="ECO:0000256" key="10">
    <source>
        <dbReference type="SAM" id="MobiDB-lite"/>
    </source>
</evidence>
<dbReference type="Pfam" id="PF21799">
    <property type="entry name" value="MurD-like_N"/>
    <property type="match status" value="1"/>
</dbReference>
<dbReference type="EC" id="6.3.2.9" evidence="9"/>
<organism evidence="13 14">
    <name type="scientific">Allofranklinella schreckenbergeri</name>
    <dbReference type="NCBI Taxonomy" id="1076744"/>
    <lineage>
        <taxon>Bacteria</taxon>
        <taxon>Pseudomonadati</taxon>
        <taxon>Pseudomonadota</taxon>
        <taxon>Betaproteobacteria</taxon>
        <taxon>Burkholderiales</taxon>
        <taxon>Comamonadaceae</taxon>
        <taxon>Allofranklinella</taxon>
    </lineage>
</organism>
<keyword evidence="9" id="KW-0573">Peptidoglycan synthesis</keyword>
<keyword evidence="4 9" id="KW-0436">Ligase</keyword>
<dbReference type="Pfam" id="PF08245">
    <property type="entry name" value="Mur_ligase_M"/>
    <property type="match status" value="2"/>
</dbReference>
<accession>A0A3M6Q9R1</accession>
<keyword evidence="9" id="KW-0961">Cell wall biogenesis/degradation</keyword>
<evidence type="ECO:0000259" key="11">
    <source>
        <dbReference type="Pfam" id="PF02875"/>
    </source>
</evidence>
<dbReference type="GO" id="GO:0009252">
    <property type="term" value="P:peptidoglycan biosynthetic process"/>
    <property type="evidence" value="ECO:0007669"/>
    <property type="project" value="UniProtKB-UniRule"/>
</dbReference>
<evidence type="ECO:0000256" key="2">
    <source>
        <dbReference type="ARBA" id="ARBA00004752"/>
    </source>
</evidence>
<dbReference type="GO" id="GO:0005524">
    <property type="term" value="F:ATP binding"/>
    <property type="evidence" value="ECO:0007669"/>
    <property type="project" value="UniProtKB-UniRule"/>
</dbReference>
<dbReference type="PANTHER" id="PTHR43692:SF1">
    <property type="entry name" value="UDP-N-ACETYLMURAMOYLALANINE--D-GLUTAMATE LIGASE"/>
    <property type="match status" value="1"/>
</dbReference>
<evidence type="ECO:0000256" key="4">
    <source>
        <dbReference type="ARBA" id="ARBA00022598"/>
    </source>
</evidence>
<evidence type="ECO:0000313" key="13">
    <source>
        <dbReference type="EMBL" id="RMW99676.1"/>
    </source>
</evidence>
<proteinExistence type="inferred from homology"/>
<keyword evidence="5 9" id="KW-0132">Cell division</keyword>
<comment type="caution">
    <text evidence="13">The sequence shown here is derived from an EMBL/GenBank/DDBJ whole genome shotgun (WGS) entry which is preliminary data.</text>
</comment>